<proteinExistence type="predicted"/>
<evidence type="ECO:0000313" key="2">
    <source>
        <dbReference type="Proteomes" id="UP000249299"/>
    </source>
</evidence>
<gene>
    <name evidence="1" type="ORF">CH339_15660</name>
</gene>
<keyword evidence="2" id="KW-1185">Reference proteome</keyword>
<dbReference type="RefSeq" id="WP_111435319.1">
    <property type="nucleotide sequence ID" value="NZ_JACIGG010000011.1"/>
</dbReference>
<dbReference type="Proteomes" id="UP000249299">
    <property type="component" value="Unassembled WGS sequence"/>
</dbReference>
<sequence>MDELIARIVAKVGIDEATARQAVAIILRFIEKDGDTEKVAPLIDAIPGSRQFLAEHAPEEEQKSGLFGGLGNMLGGLGGAMGAMAALNQLTSAGLDIDQVKGTAHEIVGFAKEKTDPQQVDAAISSIPGLSQIAI</sequence>
<dbReference type="EMBL" id="NPEV01000036">
    <property type="protein sequence ID" value="RAI26096.1"/>
    <property type="molecule type" value="Genomic_DNA"/>
</dbReference>
<evidence type="ECO:0000313" key="1">
    <source>
        <dbReference type="EMBL" id="RAI26096.1"/>
    </source>
</evidence>
<dbReference type="AlphaFoldDB" id="A0A327JKE2"/>
<dbReference type="OrthoDB" id="7907231at2"/>
<reference evidence="1 2" key="1">
    <citation type="submission" date="2017-07" db="EMBL/GenBank/DDBJ databases">
        <title>Draft Genome Sequences of Select Purple Nonsulfur Bacteria.</title>
        <authorList>
            <person name="Lasarre B."/>
            <person name="Mckinlay J.B."/>
        </authorList>
    </citation>
    <scope>NUCLEOTIDE SEQUENCE [LARGE SCALE GENOMIC DNA]</scope>
    <source>
        <strain evidence="1 2">DSM 11290</strain>
    </source>
</reference>
<organism evidence="1 2">
    <name type="scientific">Rhodobium orientis</name>
    <dbReference type="NCBI Taxonomy" id="34017"/>
    <lineage>
        <taxon>Bacteria</taxon>
        <taxon>Pseudomonadati</taxon>
        <taxon>Pseudomonadota</taxon>
        <taxon>Alphaproteobacteria</taxon>
        <taxon>Hyphomicrobiales</taxon>
        <taxon>Rhodobiaceae</taxon>
        <taxon>Rhodobium</taxon>
    </lineage>
</organism>
<accession>A0A327JKE2</accession>
<protein>
    <recommendedName>
        <fullName evidence="3">DUF2267 domain-containing protein</fullName>
    </recommendedName>
</protein>
<evidence type="ECO:0008006" key="3">
    <source>
        <dbReference type="Google" id="ProtNLM"/>
    </source>
</evidence>
<name>A0A327JKE2_9HYPH</name>
<comment type="caution">
    <text evidence="1">The sequence shown here is derived from an EMBL/GenBank/DDBJ whole genome shotgun (WGS) entry which is preliminary data.</text>
</comment>